<proteinExistence type="predicted"/>
<dbReference type="InterPro" id="IPR058287">
    <property type="entry name" value="DUF7981"/>
</dbReference>
<dbReference type="EMBL" id="LN831302">
    <property type="protein sequence ID" value="CQH61170.1"/>
    <property type="molecule type" value="Genomic_DNA"/>
</dbReference>
<feature type="transmembrane region" description="Helical" evidence="1">
    <location>
        <begin position="35"/>
        <end position="58"/>
    </location>
</feature>
<keyword evidence="1" id="KW-1133">Transmembrane helix</keyword>
<evidence type="ECO:0000259" key="2">
    <source>
        <dbReference type="Pfam" id="PF25938"/>
    </source>
</evidence>
<keyword evidence="1" id="KW-0812">Transmembrane</keyword>
<protein>
    <recommendedName>
        <fullName evidence="2">DUF7981 domain-containing protein</fullName>
    </recommendedName>
</protein>
<gene>
    <name evidence="3" type="ORF">HHUB_3388</name>
</gene>
<dbReference type="GeneID" id="91108067"/>
<dbReference type="Pfam" id="PF25938">
    <property type="entry name" value="DUF7981"/>
    <property type="match status" value="1"/>
</dbReference>
<evidence type="ECO:0000256" key="1">
    <source>
        <dbReference type="SAM" id="Phobius"/>
    </source>
</evidence>
<sequence>MDRSTLDTLAWGAVGALAFLVLAQGYRLFAEDGVGFLPLLGVAVVVFAASSLVAHLAATRLR</sequence>
<dbReference type="RefSeq" id="WP_059057733.1">
    <property type="nucleotide sequence ID" value="NZ_CEML01000001.1"/>
</dbReference>
<accession>A0A0U5H322</accession>
<keyword evidence="4" id="KW-1185">Reference proteome</keyword>
<name>A0A0U5H322_9EURY</name>
<dbReference type="Proteomes" id="UP000066737">
    <property type="component" value="Chromosome I"/>
</dbReference>
<keyword evidence="1" id="KW-0472">Membrane</keyword>
<evidence type="ECO:0000313" key="3">
    <source>
        <dbReference type="EMBL" id="CQH61170.1"/>
    </source>
</evidence>
<feature type="domain" description="DUF7981" evidence="2">
    <location>
        <begin position="8"/>
        <end position="62"/>
    </location>
</feature>
<dbReference type="AlphaFoldDB" id="A0A0U5H322"/>
<dbReference type="KEGG" id="hhb:Hhub_3388"/>
<reference evidence="4" key="1">
    <citation type="journal article" date="2016" name="Environ. Microbiol.">
        <title>The complete genome of a viable archaeum isolated from 123-million-year-old rock salt.</title>
        <authorList>
            <person name="Jaakkola S.T."/>
            <person name="Pfeiffer F."/>
            <person name="Ravantti J.J."/>
            <person name="Guo Q."/>
            <person name="Liu Y."/>
            <person name="Chen X."/>
            <person name="Ma H."/>
            <person name="Yang C."/>
            <person name="Oksanen H.M."/>
            <person name="Bamford D.H."/>
        </authorList>
    </citation>
    <scope>NUCLEOTIDE SEQUENCE</scope>
    <source>
        <strain evidence="4">JI20-1</strain>
    </source>
</reference>
<organism evidence="3 4">
    <name type="scientific">Halobacterium hubeiense</name>
    <dbReference type="NCBI Taxonomy" id="1407499"/>
    <lineage>
        <taxon>Archaea</taxon>
        <taxon>Methanobacteriati</taxon>
        <taxon>Methanobacteriota</taxon>
        <taxon>Stenosarchaea group</taxon>
        <taxon>Halobacteria</taxon>
        <taxon>Halobacteriales</taxon>
        <taxon>Halobacteriaceae</taxon>
        <taxon>Halobacterium</taxon>
    </lineage>
</organism>
<dbReference type="STRING" id="1407499.HHUB_3388"/>
<evidence type="ECO:0000313" key="4">
    <source>
        <dbReference type="Proteomes" id="UP000066737"/>
    </source>
</evidence>